<dbReference type="SUPFAM" id="SSF52091">
    <property type="entry name" value="SpoIIaa-like"/>
    <property type="match status" value="1"/>
</dbReference>
<dbReference type="InterPro" id="IPR036513">
    <property type="entry name" value="STAS_dom_sf"/>
</dbReference>
<dbReference type="InterPro" id="IPR002645">
    <property type="entry name" value="STAS_dom"/>
</dbReference>
<name>A0AB74UR32_9GAMM</name>
<accession>A0AB74UR32</accession>
<protein>
    <submittedName>
        <fullName evidence="2">Lipid asymmetry maintenance protein MlaB</fullName>
    </submittedName>
</protein>
<evidence type="ECO:0000259" key="1">
    <source>
        <dbReference type="PROSITE" id="PS50801"/>
    </source>
</evidence>
<organism evidence="2">
    <name type="scientific">Rhodanobacter sp. FW102-FHT14D07</name>
    <dbReference type="NCBI Taxonomy" id="3351462"/>
    <lineage>
        <taxon>Bacteria</taxon>
        <taxon>Pseudomonadati</taxon>
        <taxon>Pseudomonadota</taxon>
        <taxon>Gammaproteobacteria</taxon>
        <taxon>Lysobacterales</taxon>
        <taxon>Rhodanobacteraceae</taxon>
        <taxon>Rhodanobacter</taxon>
    </lineage>
</organism>
<dbReference type="InterPro" id="IPR058548">
    <property type="entry name" value="MlaB-like_STAS"/>
</dbReference>
<sequence>MNAPTGFRLDIVAPTVLAVNGVLDFGTAAAALAAMRAALDGEVAQLDLAGVSHCDSAGLACVLAAAAEANRRGRPLRVVGMPASMQALAQVCEVDTLLA</sequence>
<dbReference type="Pfam" id="PF13466">
    <property type="entry name" value="STAS_2"/>
    <property type="match status" value="1"/>
</dbReference>
<dbReference type="Gene3D" id="3.30.750.24">
    <property type="entry name" value="STAS domain"/>
    <property type="match status" value="1"/>
</dbReference>
<evidence type="ECO:0000313" key="2">
    <source>
        <dbReference type="EMBL" id="XIA17739.1"/>
    </source>
</evidence>
<proteinExistence type="predicted"/>
<reference evidence="2" key="1">
    <citation type="submission" date="2024-10" db="EMBL/GenBank/DDBJ databases">
        <authorList>
            <person name="Lesea H.P."/>
            <person name="Kuehl J.V."/>
            <person name="Chandonia J.-M."/>
        </authorList>
    </citation>
    <scope>NUCLEOTIDE SEQUENCE</scope>
    <source>
        <strain evidence="2">FW102-FHT14D07</strain>
    </source>
</reference>
<dbReference type="EMBL" id="CP170721">
    <property type="protein sequence ID" value="XIA17739.1"/>
    <property type="molecule type" value="Genomic_DNA"/>
</dbReference>
<dbReference type="RefSeq" id="WP_395121172.1">
    <property type="nucleotide sequence ID" value="NZ_CP170721.1"/>
</dbReference>
<gene>
    <name evidence="2" type="ORF">ACFYG5_14390</name>
</gene>
<dbReference type="AlphaFoldDB" id="A0AB74UR32"/>
<dbReference type="PROSITE" id="PS50801">
    <property type="entry name" value="STAS"/>
    <property type="match status" value="1"/>
</dbReference>
<feature type="domain" description="STAS" evidence="1">
    <location>
        <begin position="16"/>
        <end position="99"/>
    </location>
</feature>